<evidence type="ECO:0000256" key="5">
    <source>
        <dbReference type="ARBA" id="ARBA00023002"/>
    </source>
</evidence>
<sequence>MTAISNTRMPTLFVPHGAGPCFFMDWNPPTAWNHMAEFLKNVANTLPARPTAIVLVSAHWLDPVFSVTSGPQPELIYDYHGFPEHTYELRYPAPGEPQLAARIAGLLGQAQQPAQENPLRGFDHGMFIPLMLMFPDADIPVVQLSLRHDLDPQAHLDAGRALAALRDDGVLIVGSGMSFHNMRGYGDPRFGPISEEFDRWLVQAVESIPQQREQALADWVQAPSARLCHPPRAEEHLLPLMLVAGAAGESAGQCIFTDRVMETTLSAFRFG</sequence>
<dbReference type="AlphaFoldDB" id="A0A077FAG2"/>
<evidence type="ECO:0000256" key="2">
    <source>
        <dbReference type="ARBA" id="ARBA00007581"/>
    </source>
</evidence>
<evidence type="ECO:0000313" key="7">
    <source>
        <dbReference type="EMBL" id="AIL62288.1"/>
    </source>
</evidence>
<dbReference type="InterPro" id="IPR014436">
    <property type="entry name" value="Extradiol_dOase_DODA"/>
</dbReference>
<dbReference type="PANTHER" id="PTHR30096:SF0">
    <property type="entry name" value="4,5-DOPA DIOXYGENASE EXTRADIOL-LIKE PROTEIN"/>
    <property type="match status" value="1"/>
</dbReference>
<evidence type="ECO:0000313" key="8">
    <source>
        <dbReference type="Proteomes" id="UP000028931"/>
    </source>
</evidence>
<comment type="cofactor">
    <cofactor evidence="1">
        <name>Zn(2+)</name>
        <dbReference type="ChEBI" id="CHEBI:29105"/>
    </cofactor>
</comment>
<name>A0A077FAG2_9PSED</name>
<evidence type="ECO:0000256" key="1">
    <source>
        <dbReference type="ARBA" id="ARBA00001947"/>
    </source>
</evidence>
<dbReference type="CDD" id="cd07363">
    <property type="entry name" value="45_DOPA_Dioxygenase"/>
    <property type="match status" value="1"/>
</dbReference>
<keyword evidence="5" id="KW-0560">Oxidoreductase</keyword>
<proteinExistence type="inferred from homology"/>
<dbReference type="PIRSF" id="PIRSF006157">
    <property type="entry name" value="Doxgns_DODA"/>
    <property type="match status" value="1"/>
</dbReference>
<dbReference type="GO" id="GO:0008198">
    <property type="term" value="F:ferrous iron binding"/>
    <property type="evidence" value="ECO:0007669"/>
    <property type="project" value="InterPro"/>
</dbReference>
<reference evidence="7 8" key="1">
    <citation type="submission" date="2014-07" db="EMBL/GenBank/DDBJ databases">
        <authorList>
            <person name="Lee K."/>
            <person name="Lim J.Y."/>
            <person name="Hwang I."/>
        </authorList>
    </citation>
    <scope>NUCLEOTIDE SEQUENCE [LARGE SCALE GENOMIC DNA]</scope>
    <source>
        <strain evidence="7 8">KL28</strain>
    </source>
</reference>
<evidence type="ECO:0000256" key="4">
    <source>
        <dbReference type="ARBA" id="ARBA00022833"/>
    </source>
</evidence>
<keyword evidence="4" id="KW-0862">Zinc</keyword>
<feature type="domain" description="Extradiol ring-cleavage dioxygenase class III enzyme subunit B" evidence="6">
    <location>
        <begin position="13"/>
        <end position="252"/>
    </location>
</feature>
<dbReference type="GO" id="GO:0016702">
    <property type="term" value="F:oxidoreductase activity, acting on single donors with incorporation of molecular oxygen, incorporation of two atoms of oxygen"/>
    <property type="evidence" value="ECO:0007669"/>
    <property type="project" value="UniProtKB-ARBA"/>
</dbReference>
<dbReference type="Pfam" id="PF02900">
    <property type="entry name" value="LigB"/>
    <property type="match status" value="1"/>
</dbReference>
<keyword evidence="7" id="KW-0223">Dioxygenase</keyword>
<keyword evidence="3" id="KW-0479">Metal-binding</keyword>
<dbReference type="Proteomes" id="UP000028931">
    <property type="component" value="Chromosome"/>
</dbReference>
<accession>A0A077FAG2</accession>
<gene>
    <name evidence="7" type="ORF">PSAKL28_31120</name>
</gene>
<evidence type="ECO:0000259" key="6">
    <source>
        <dbReference type="Pfam" id="PF02900"/>
    </source>
</evidence>
<dbReference type="KEGG" id="palk:PSAKL28_31120"/>
<dbReference type="InterPro" id="IPR004183">
    <property type="entry name" value="Xdiol_dOase_suB"/>
</dbReference>
<dbReference type="eggNOG" id="COG3384">
    <property type="taxonomic scope" value="Bacteria"/>
</dbReference>
<dbReference type="PANTHER" id="PTHR30096">
    <property type="entry name" value="4,5-DOPA DIOXYGENASE EXTRADIOL-LIKE PROTEIN"/>
    <property type="match status" value="1"/>
</dbReference>
<dbReference type="GO" id="GO:0008270">
    <property type="term" value="F:zinc ion binding"/>
    <property type="evidence" value="ECO:0007669"/>
    <property type="project" value="InterPro"/>
</dbReference>
<dbReference type="HOGENOM" id="CLU_046582_0_0_6"/>
<organism evidence="7 8">
    <name type="scientific">Pseudomonas alkylphenolica</name>
    <dbReference type="NCBI Taxonomy" id="237609"/>
    <lineage>
        <taxon>Bacteria</taxon>
        <taxon>Pseudomonadati</taxon>
        <taxon>Pseudomonadota</taxon>
        <taxon>Gammaproteobacteria</taxon>
        <taxon>Pseudomonadales</taxon>
        <taxon>Pseudomonadaceae</taxon>
        <taxon>Pseudomonas</taxon>
    </lineage>
</organism>
<dbReference type="SUPFAM" id="SSF53213">
    <property type="entry name" value="LigB-like"/>
    <property type="match status" value="1"/>
</dbReference>
<protein>
    <submittedName>
        <fullName evidence="7">Extradiol ring-cleavage dioxygenase III subunit B</fullName>
    </submittedName>
</protein>
<dbReference type="EMBL" id="CP009048">
    <property type="protein sequence ID" value="AIL62288.1"/>
    <property type="molecule type" value="Genomic_DNA"/>
</dbReference>
<dbReference type="RefSeq" id="WP_038612189.1">
    <property type="nucleotide sequence ID" value="NZ_CP009048.1"/>
</dbReference>
<dbReference type="OrthoDB" id="9790889at2"/>
<comment type="similarity">
    <text evidence="2">Belongs to the DODA-type extradiol aromatic ring-opening dioxygenase family.</text>
</comment>
<evidence type="ECO:0000256" key="3">
    <source>
        <dbReference type="ARBA" id="ARBA00022723"/>
    </source>
</evidence>
<dbReference type="Gene3D" id="3.40.830.10">
    <property type="entry name" value="LigB-like"/>
    <property type="match status" value="1"/>
</dbReference>